<evidence type="ECO:0000256" key="5">
    <source>
        <dbReference type="ARBA" id="ARBA00022801"/>
    </source>
</evidence>
<evidence type="ECO:0000256" key="4">
    <source>
        <dbReference type="ARBA" id="ARBA00022723"/>
    </source>
</evidence>
<dbReference type="EMBL" id="CAAHFG010000002">
    <property type="protein sequence ID" value="VGO14940.1"/>
    <property type="molecule type" value="Genomic_DNA"/>
</dbReference>
<dbReference type="AlphaFoldDB" id="A0A6C2U4N6"/>
<protein>
    <submittedName>
        <fullName evidence="9">Ribonuclease VapC19</fullName>
    </submittedName>
</protein>
<evidence type="ECO:0000256" key="2">
    <source>
        <dbReference type="ARBA" id="ARBA00022649"/>
    </source>
</evidence>
<dbReference type="InterPro" id="IPR002716">
    <property type="entry name" value="PIN_dom"/>
</dbReference>
<comment type="cofactor">
    <cofactor evidence="1">
        <name>Mg(2+)</name>
        <dbReference type="ChEBI" id="CHEBI:18420"/>
    </cofactor>
</comment>
<evidence type="ECO:0000313" key="9">
    <source>
        <dbReference type="EMBL" id="VGO14940.1"/>
    </source>
</evidence>
<dbReference type="Proteomes" id="UP000366872">
    <property type="component" value="Unassembled WGS sequence"/>
</dbReference>
<reference evidence="9 10" key="1">
    <citation type="submission" date="2019-04" db="EMBL/GenBank/DDBJ databases">
        <authorList>
            <person name="Van Vliet M D."/>
        </authorList>
    </citation>
    <scope>NUCLEOTIDE SEQUENCE [LARGE SCALE GENOMIC DNA]</scope>
    <source>
        <strain evidence="9 10">F1</strain>
    </source>
</reference>
<keyword evidence="3" id="KW-0540">Nuclease</keyword>
<name>A0A6C2U4N6_PONDE</name>
<keyword evidence="6" id="KW-0460">Magnesium</keyword>
<keyword evidence="4" id="KW-0479">Metal-binding</keyword>
<evidence type="ECO:0000313" key="10">
    <source>
        <dbReference type="Proteomes" id="UP000366872"/>
    </source>
</evidence>
<comment type="similarity">
    <text evidence="7">Belongs to the PINc/VapC protein family.</text>
</comment>
<dbReference type="InterPro" id="IPR029060">
    <property type="entry name" value="PIN-like_dom_sf"/>
</dbReference>
<evidence type="ECO:0000256" key="6">
    <source>
        <dbReference type="ARBA" id="ARBA00022842"/>
    </source>
</evidence>
<dbReference type="Gene3D" id="3.40.50.1010">
    <property type="entry name" value="5'-nuclease"/>
    <property type="match status" value="1"/>
</dbReference>
<gene>
    <name evidence="9" type="ORF">PDESU_03520</name>
</gene>
<keyword evidence="2" id="KW-1277">Toxin-antitoxin system</keyword>
<dbReference type="GO" id="GO:0046872">
    <property type="term" value="F:metal ion binding"/>
    <property type="evidence" value="ECO:0007669"/>
    <property type="project" value="UniProtKB-KW"/>
</dbReference>
<proteinExistence type="inferred from homology"/>
<dbReference type="GO" id="GO:0016787">
    <property type="term" value="F:hydrolase activity"/>
    <property type="evidence" value="ECO:0007669"/>
    <property type="project" value="UniProtKB-KW"/>
</dbReference>
<dbReference type="PANTHER" id="PTHR33653">
    <property type="entry name" value="RIBONUCLEASE VAPC2"/>
    <property type="match status" value="1"/>
</dbReference>
<organism evidence="9 10">
    <name type="scientific">Pontiella desulfatans</name>
    <dbReference type="NCBI Taxonomy" id="2750659"/>
    <lineage>
        <taxon>Bacteria</taxon>
        <taxon>Pseudomonadati</taxon>
        <taxon>Kiritimatiellota</taxon>
        <taxon>Kiritimatiellia</taxon>
        <taxon>Kiritimatiellales</taxon>
        <taxon>Pontiellaceae</taxon>
        <taxon>Pontiella</taxon>
    </lineage>
</organism>
<dbReference type="InterPro" id="IPR050556">
    <property type="entry name" value="Type_II_TA_system_RNase"/>
</dbReference>
<accession>A0A6C2U4N6</accession>
<evidence type="ECO:0000256" key="1">
    <source>
        <dbReference type="ARBA" id="ARBA00001946"/>
    </source>
</evidence>
<keyword evidence="10" id="KW-1185">Reference proteome</keyword>
<dbReference type="SUPFAM" id="SSF88723">
    <property type="entry name" value="PIN domain-like"/>
    <property type="match status" value="1"/>
</dbReference>
<dbReference type="GO" id="GO:0004518">
    <property type="term" value="F:nuclease activity"/>
    <property type="evidence" value="ECO:0007669"/>
    <property type="project" value="UniProtKB-KW"/>
</dbReference>
<dbReference type="Pfam" id="PF01850">
    <property type="entry name" value="PIN"/>
    <property type="match status" value="1"/>
</dbReference>
<evidence type="ECO:0000256" key="7">
    <source>
        <dbReference type="ARBA" id="ARBA00038093"/>
    </source>
</evidence>
<dbReference type="RefSeq" id="WP_136080559.1">
    <property type="nucleotide sequence ID" value="NZ_CAAHFG010000002.1"/>
</dbReference>
<evidence type="ECO:0000259" key="8">
    <source>
        <dbReference type="Pfam" id="PF01850"/>
    </source>
</evidence>
<keyword evidence="5" id="KW-0378">Hydrolase</keyword>
<dbReference type="CDD" id="cd18741">
    <property type="entry name" value="PIN_VapC4-5_FitB-like"/>
    <property type="match status" value="1"/>
</dbReference>
<sequence>MKAFIDADILIWHLRGERKAINFLRKLVDDPAMELWTGALQRAEVLFFMRPSEEEQTMLLLSQFKTTAVDQAIVDEAGRLFRKWNPSHGVDPNDAILAATALVTGGQIHTLNQKHYPMKDVVVNKAW</sequence>
<feature type="domain" description="PIN" evidence="8">
    <location>
        <begin position="4"/>
        <end position="113"/>
    </location>
</feature>
<dbReference type="PANTHER" id="PTHR33653:SF1">
    <property type="entry name" value="RIBONUCLEASE VAPC2"/>
    <property type="match status" value="1"/>
</dbReference>
<evidence type="ECO:0000256" key="3">
    <source>
        <dbReference type="ARBA" id="ARBA00022722"/>
    </source>
</evidence>